<organism evidence="3">
    <name type="scientific">bioreactor metagenome</name>
    <dbReference type="NCBI Taxonomy" id="1076179"/>
    <lineage>
        <taxon>unclassified sequences</taxon>
        <taxon>metagenomes</taxon>
        <taxon>ecological metagenomes</taxon>
    </lineage>
</organism>
<feature type="transmembrane region" description="Helical" evidence="1">
    <location>
        <begin position="297"/>
        <end position="319"/>
    </location>
</feature>
<feature type="transmembrane region" description="Helical" evidence="1">
    <location>
        <begin position="356"/>
        <end position="381"/>
    </location>
</feature>
<accession>A0A644X5Y4</accession>
<dbReference type="AlphaFoldDB" id="A0A644X5Y4"/>
<feature type="transmembrane region" description="Helical" evidence="1">
    <location>
        <begin position="12"/>
        <end position="35"/>
    </location>
</feature>
<keyword evidence="1" id="KW-0812">Transmembrane</keyword>
<feature type="transmembrane region" description="Helical" evidence="1">
    <location>
        <begin position="162"/>
        <end position="183"/>
    </location>
</feature>
<dbReference type="InterPro" id="IPR020846">
    <property type="entry name" value="MFS_dom"/>
</dbReference>
<dbReference type="EMBL" id="VSSQ01001836">
    <property type="protein sequence ID" value="MPM11489.1"/>
    <property type="molecule type" value="Genomic_DNA"/>
</dbReference>
<name>A0A644X5Y4_9ZZZZ</name>
<dbReference type="Gene3D" id="1.20.1250.20">
    <property type="entry name" value="MFS general substrate transporter like domains"/>
    <property type="match status" value="1"/>
</dbReference>
<feature type="transmembrane region" description="Helical" evidence="1">
    <location>
        <begin position="99"/>
        <end position="122"/>
    </location>
</feature>
<reference evidence="3" key="1">
    <citation type="submission" date="2019-08" db="EMBL/GenBank/DDBJ databases">
        <authorList>
            <person name="Kucharzyk K."/>
            <person name="Murdoch R.W."/>
            <person name="Higgins S."/>
            <person name="Loffler F."/>
        </authorList>
    </citation>
    <scope>NUCLEOTIDE SEQUENCE</scope>
</reference>
<dbReference type="PANTHER" id="PTHR23531:SF1">
    <property type="entry name" value="QUINOLENE RESISTANCE PROTEIN NORA"/>
    <property type="match status" value="1"/>
</dbReference>
<dbReference type="PROSITE" id="PS50850">
    <property type="entry name" value="MFS"/>
    <property type="match status" value="1"/>
</dbReference>
<protein>
    <recommendedName>
        <fullName evidence="2">Major facilitator superfamily (MFS) profile domain-containing protein</fullName>
    </recommendedName>
</protein>
<dbReference type="InterPro" id="IPR011701">
    <property type="entry name" value="MFS"/>
</dbReference>
<evidence type="ECO:0000313" key="3">
    <source>
        <dbReference type="EMBL" id="MPM11489.1"/>
    </source>
</evidence>
<gene>
    <name evidence="3" type="ORF">SDC9_57835</name>
</gene>
<feature type="transmembrane region" description="Helical" evidence="1">
    <location>
        <begin position="134"/>
        <end position="156"/>
    </location>
</feature>
<dbReference type="InterPro" id="IPR052714">
    <property type="entry name" value="MFS_Exporter"/>
</dbReference>
<feature type="transmembrane region" description="Helical" evidence="1">
    <location>
        <begin position="41"/>
        <end position="59"/>
    </location>
</feature>
<keyword evidence="1" id="KW-1133">Transmembrane helix</keyword>
<feature type="transmembrane region" description="Helical" evidence="1">
    <location>
        <begin position="213"/>
        <end position="235"/>
    </location>
</feature>
<dbReference type="InterPro" id="IPR036259">
    <property type="entry name" value="MFS_trans_sf"/>
</dbReference>
<feature type="transmembrane region" description="Helical" evidence="1">
    <location>
        <begin position="71"/>
        <end position="93"/>
    </location>
</feature>
<feature type="transmembrane region" description="Helical" evidence="1">
    <location>
        <begin position="331"/>
        <end position="350"/>
    </location>
</feature>
<dbReference type="Pfam" id="PF07690">
    <property type="entry name" value="MFS_1"/>
    <property type="match status" value="1"/>
</dbReference>
<evidence type="ECO:0000256" key="1">
    <source>
        <dbReference type="SAM" id="Phobius"/>
    </source>
</evidence>
<comment type="caution">
    <text evidence="3">The sequence shown here is derived from an EMBL/GenBank/DDBJ whole genome shotgun (WGS) entry which is preliminary data.</text>
</comment>
<dbReference type="PANTHER" id="PTHR23531">
    <property type="entry name" value="QUINOLENE RESISTANCE PROTEIN NORA"/>
    <property type="match status" value="1"/>
</dbReference>
<dbReference type="GO" id="GO:0022857">
    <property type="term" value="F:transmembrane transporter activity"/>
    <property type="evidence" value="ECO:0007669"/>
    <property type="project" value="InterPro"/>
</dbReference>
<keyword evidence="1" id="KW-0472">Membrane</keyword>
<feature type="domain" description="Major facilitator superfamily (MFS) profile" evidence="2">
    <location>
        <begin position="1"/>
        <end position="385"/>
    </location>
</feature>
<sequence length="397" mass="42702">MSGESASYKKSFRISMAVIFLTQAFLAVFMLYPSVLRDQGFSLGLSGWLMSIFNICSTLGRPLGAMTTERLGIRTTLLWTSGLVAVFTLPLAFTEHPLLLLSLRGIGGVFWGISMVAISSYQGISIPADRRGSAYAWIAVAYVFPQVTLFPLADWFASSGMLAAYFLLAAAVEAAIVVVAAPLPPVRRTDGENDGPKEWGKWSELPSLPGFRAVLATMFLFAFVNASTLQFLPAFLAARGFPASIFIVPNALTAVALRLVAYRIMDRIDRQRTIGIVIAAMGFILAFLPFAPGRGWYVAGGLFYGIVMGMSFPIVLALMPDIFPDHLRPKGISLCLFAIDLGFILSPFFLGYGGQLFGLGNTLSVTGVLGLLGGSLLHLAWKAKKKEGTPKGGCSVI</sequence>
<dbReference type="SUPFAM" id="SSF103473">
    <property type="entry name" value="MFS general substrate transporter"/>
    <property type="match status" value="1"/>
</dbReference>
<proteinExistence type="predicted"/>
<feature type="transmembrane region" description="Helical" evidence="1">
    <location>
        <begin position="273"/>
        <end position="291"/>
    </location>
</feature>
<evidence type="ECO:0000259" key="2">
    <source>
        <dbReference type="PROSITE" id="PS50850"/>
    </source>
</evidence>
<feature type="transmembrane region" description="Helical" evidence="1">
    <location>
        <begin position="241"/>
        <end position="261"/>
    </location>
</feature>